<accession>A0A1R4JY26</accession>
<evidence type="ECO:0008006" key="3">
    <source>
        <dbReference type="Google" id="ProtNLM"/>
    </source>
</evidence>
<organism evidence="1 2">
    <name type="scientific">Microbacterium esteraromaticum</name>
    <dbReference type="NCBI Taxonomy" id="57043"/>
    <lineage>
        <taxon>Bacteria</taxon>
        <taxon>Bacillati</taxon>
        <taxon>Actinomycetota</taxon>
        <taxon>Actinomycetes</taxon>
        <taxon>Micrococcales</taxon>
        <taxon>Microbacteriaceae</taxon>
        <taxon>Microbacterium</taxon>
    </lineage>
</organism>
<dbReference type="RefSeq" id="WP_087131717.1">
    <property type="nucleotide sequence ID" value="NZ_FUKO01000022.1"/>
</dbReference>
<name>A0A1R4JY26_9MICO</name>
<dbReference type="Proteomes" id="UP000196320">
    <property type="component" value="Unassembled WGS sequence"/>
</dbReference>
<dbReference type="AlphaFoldDB" id="A0A1R4JY26"/>
<protein>
    <recommendedName>
        <fullName evidence="3">DNA-binding protein</fullName>
    </recommendedName>
</protein>
<dbReference type="EMBL" id="FUKO01000022">
    <property type="protein sequence ID" value="SJN36878.1"/>
    <property type="molecule type" value="Genomic_DNA"/>
</dbReference>
<dbReference type="OrthoDB" id="5074909at2"/>
<sequence length="71" mass="7821">MSEITRQVYTETEVGQLLGLHRTTVRAQALQAETALGQCVIYLTPTKRVYPRAAIHRLIGLINTNDAGKVA</sequence>
<evidence type="ECO:0000313" key="1">
    <source>
        <dbReference type="EMBL" id="SJN36878.1"/>
    </source>
</evidence>
<gene>
    <name evidence="1" type="ORF">FM104_09370</name>
</gene>
<keyword evidence="2" id="KW-1185">Reference proteome</keyword>
<proteinExistence type="predicted"/>
<evidence type="ECO:0000313" key="2">
    <source>
        <dbReference type="Proteomes" id="UP000196320"/>
    </source>
</evidence>
<reference evidence="1 2" key="1">
    <citation type="submission" date="2017-02" db="EMBL/GenBank/DDBJ databases">
        <authorList>
            <person name="Peterson S.W."/>
        </authorList>
    </citation>
    <scope>NUCLEOTIDE SEQUENCE [LARGE SCALE GENOMIC DNA]</scope>
    <source>
        <strain evidence="1 2">B Mb 05.01</strain>
    </source>
</reference>